<dbReference type="AlphaFoldDB" id="A0A8E2AI48"/>
<gene>
    <name evidence="1" type="ORF">OBBRIDRAFT_740809</name>
</gene>
<evidence type="ECO:0000313" key="2">
    <source>
        <dbReference type="Proteomes" id="UP000250043"/>
    </source>
</evidence>
<sequence length="78" mass="9328">MGHDVVIHILSQIEIIKFAYDWNVHDKQKEGKVWKTCFLKKTFYISSPYSTQFAELDKRAHSNKMKELKKKFATWKHA</sequence>
<accession>A0A8E2AI48</accession>
<dbReference type="EMBL" id="KV722625">
    <property type="protein sequence ID" value="OCH84891.1"/>
    <property type="molecule type" value="Genomic_DNA"/>
</dbReference>
<evidence type="ECO:0000313" key="1">
    <source>
        <dbReference type="EMBL" id="OCH84891.1"/>
    </source>
</evidence>
<dbReference type="Proteomes" id="UP000250043">
    <property type="component" value="Unassembled WGS sequence"/>
</dbReference>
<organism evidence="1 2">
    <name type="scientific">Obba rivulosa</name>
    <dbReference type="NCBI Taxonomy" id="1052685"/>
    <lineage>
        <taxon>Eukaryota</taxon>
        <taxon>Fungi</taxon>
        <taxon>Dikarya</taxon>
        <taxon>Basidiomycota</taxon>
        <taxon>Agaricomycotina</taxon>
        <taxon>Agaricomycetes</taxon>
        <taxon>Polyporales</taxon>
        <taxon>Gelatoporiaceae</taxon>
        <taxon>Obba</taxon>
    </lineage>
</organism>
<protein>
    <submittedName>
        <fullName evidence="1">Uncharacterized protein</fullName>
    </submittedName>
</protein>
<proteinExistence type="predicted"/>
<name>A0A8E2AI48_9APHY</name>
<keyword evidence="2" id="KW-1185">Reference proteome</keyword>
<dbReference type="OrthoDB" id="2803878at2759"/>
<reference evidence="1 2" key="1">
    <citation type="submission" date="2016-07" db="EMBL/GenBank/DDBJ databases">
        <title>Draft genome of the white-rot fungus Obba rivulosa 3A-2.</title>
        <authorList>
            <consortium name="DOE Joint Genome Institute"/>
            <person name="Miettinen O."/>
            <person name="Riley R."/>
            <person name="Acob R."/>
            <person name="Barry K."/>
            <person name="Cullen D."/>
            <person name="De Vries R."/>
            <person name="Hainaut M."/>
            <person name="Hatakka A."/>
            <person name="Henrissat B."/>
            <person name="Hilden K."/>
            <person name="Kuo R."/>
            <person name="Labutti K."/>
            <person name="Lipzen A."/>
            <person name="Makela M.R."/>
            <person name="Sandor L."/>
            <person name="Spatafora J.W."/>
            <person name="Grigoriev I.V."/>
            <person name="Hibbett D.S."/>
        </authorList>
    </citation>
    <scope>NUCLEOTIDE SEQUENCE [LARGE SCALE GENOMIC DNA]</scope>
    <source>
        <strain evidence="1 2">3A-2</strain>
    </source>
</reference>